<dbReference type="InterPro" id="IPR005644">
    <property type="entry name" value="NolW-like"/>
</dbReference>
<dbReference type="GO" id="GO:0009279">
    <property type="term" value="C:cell outer membrane"/>
    <property type="evidence" value="ECO:0007669"/>
    <property type="project" value="UniProtKB-SubCell"/>
</dbReference>
<sequence>MKYIFTIIFALSLVNGVVIKDIVLMPEGVNTKLTIEADGPFIANAFNLKEPPRIVVDCSGVSSSLVGKTYSVNQGGVSEISITGFAAQPDLVRVIAKLTQDYSYLTTTEGNNFVITILTGISTPFPGWQAATAEAFVPAPAVSGAPPVPAEKPAVSITGRPISIDLENADILTVLRALSEYAGVNIVAGKDVKGTVTVRLHNVPWHQALEIILKAAGYAYREDPGVIRVDTAENLDKQDYDLPLYSNIYKLEFANPSEMLNKIQAMLSPKGKANIDERTNSVVVTDVNPIQEKIKQLVKLLDTPTPQVEIMAKVVDMDASQSQGLGINWTLKGLESRIVRADVTSNENPTIAGYGVFNVGTVPSLAQVAATISVLEEKGKAQTISAPRVSAVDNKKASILGGQRFGIPTRDMAGNTVIQFYTVGTKLEVTPHINSLEEITMEIHAEVSELDRASALAGRPIITTSEADSKVLVKDGNTVVIGGFIRKKETKSVRGIPVLKSIPILGALFRETTTTYEDRELLIFITPTIIKG</sequence>
<evidence type="ECO:0000256" key="1">
    <source>
        <dbReference type="ARBA" id="ARBA00004370"/>
    </source>
</evidence>
<dbReference type="InterPro" id="IPR038591">
    <property type="entry name" value="NolW-like_sf"/>
</dbReference>
<evidence type="ECO:0000256" key="3">
    <source>
        <dbReference type="ARBA" id="ARBA00022729"/>
    </source>
</evidence>
<keyword evidence="2 7" id="KW-0813">Transport</keyword>
<evidence type="ECO:0000256" key="2">
    <source>
        <dbReference type="ARBA" id="ARBA00022448"/>
    </source>
</evidence>
<gene>
    <name evidence="9" type="ORF">ENV60_00195</name>
</gene>
<dbReference type="SMART" id="SM00965">
    <property type="entry name" value="STN"/>
    <property type="match status" value="1"/>
</dbReference>
<reference evidence="9" key="1">
    <citation type="journal article" date="2020" name="mSystems">
        <title>Genome- and Community-Level Interaction Insights into Carbon Utilization and Element Cycling Functions of Hydrothermarchaeota in Hydrothermal Sediment.</title>
        <authorList>
            <person name="Zhou Z."/>
            <person name="Liu Y."/>
            <person name="Xu W."/>
            <person name="Pan J."/>
            <person name="Luo Z.H."/>
            <person name="Li M."/>
        </authorList>
    </citation>
    <scope>NUCLEOTIDE SEQUENCE [LARGE SCALE GENOMIC DNA]</scope>
    <source>
        <strain evidence="9">SpSt-774</strain>
    </source>
</reference>
<organism evidence="9">
    <name type="scientific">candidate division WOR-3 bacterium</name>
    <dbReference type="NCBI Taxonomy" id="2052148"/>
    <lineage>
        <taxon>Bacteria</taxon>
        <taxon>Bacteria division WOR-3</taxon>
    </lineage>
</organism>
<dbReference type="PANTHER" id="PTHR30604:SF1">
    <property type="entry name" value="DNA UTILIZATION PROTEIN HOFQ"/>
    <property type="match status" value="1"/>
</dbReference>
<accession>A0A7C4TA97</accession>
<dbReference type="InterPro" id="IPR051808">
    <property type="entry name" value="Type_IV_pilus_biogenesis"/>
</dbReference>
<dbReference type="EMBL" id="DTGZ01000004">
    <property type="protein sequence ID" value="HGV96707.1"/>
    <property type="molecule type" value="Genomic_DNA"/>
</dbReference>
<feature type="domain" description="Secretin/TonB short N-terminal" evidence="8">
    <location>
        <begin position="184"/>
        <end position="232"/>
    </location>
</feature>
<evidence type="ECO:0000256" key="5">
    <source>
        <dbReference type="ARBA" id="ARBA00023237"/>
    </source>
</evidence>
<comment type="subcellular location">
    <subcellularLocation>
        <location evidence="7">Cell outer membrane</location>
    </subcellularLocation>
    <subcellularLocation>
        <location evidence="1">Membrane</location>
    </subcellularLocation>
</comment>
<dbReference type="Gene3D" id="3.30.1370.120">
    <property type="match status" value="1"/>
</dbReference>
<evidence type="ECO:0000256" key="7">
    <source>
        <dbReference type="RuleBase" id="RU004004"/>
    </source>
</evidence>
<dbReference type="PANTHER" id="PTHR30604">
    <property type="entry name" value="PROTEIN TRANSPORT PROTEIN HOFQ"/>
    <property type="match status" value="1"/>
</dbReference>
<dbReference type="InterPro" id="IPR021731">
    <property type="entry name" value="AMIN_dom"/>
</dbReference>
<protein>
    <submittedName>
        <fullName evidence="9">Type IV pilus secretin family protein</fullName>
    </submittedName>
</protein>
<dbReference type="Pfam" id="PF07660">
    <property type="entry name" value="STN"/>
    <property type="match status" value="1"/>
</dbReference>
<name>A0A7C4TA97_UNCW3</name>
<dbReference type="PRINTS" id="PR00811">
    <property type="entry name" value="BCTERIALGSPD"/>
</dbReference>
<evidence type="ECO:0000259" key="8">
    <source>
        <dbReference type="SMART" id="SM00965"/>
    </source>
</evidence>
<dbReference type="Pfam" id="PF00263">
    <property type="entry name" value="Secretin"/>
    <property type="match status" value="1"/>
</dbReference>
<comment type="similarity">
    <text evidence="6">Belongs to the bacterial secretin family.</text>
</comment>
<keyword evidence="3" id="KW-0732">Signal</keyword>
<dbReference type="InterPro" id="IPR004846">
    <property type="entry name" value="T2SS/T3SS_dom"/>
</dbReference>
<dbReference type="AlphaFoldDB" id="A0A7C4TA97"/>
<dbReference type="InterPro" id="IPR011662">
    <property type="entry name" value="Secretin/TonB_short_N"/>
</dbReference>
<dbReference type="Gene3D" id="3.30.1370.130">
    <property type="match status" value="1"/>
</dbReference>
<evidence type="ECO:0000256" key="4">
    <source>
        <dbReference type="ARBA" id="ARBA00023136"/>
    </source>
</evidence>
<dbReference type="Pfam" id="PF03958">
    <property type="entry name" value="Secretin_N"/>
    <property type="match status" value="1"/>
</dbReference>
<dbReference type="Gene3D" id="2.60.40.3500">
    <property type="match status" value="1"/>
</dbReference>
<keyword evidence="5" id="KW-0998">Cell outer membrane</keyword>
<dbReference type="InterPro" id="IPR001775">
    <property type="entry name" value="GspD/PilQ"/>
</dbReference>
<dbReference type="GO" id="GO:0009306">
    <property type="term" value="P:protein secretion"/>
    <property type="evidence" value="ECO:0007669"/>
    <property type="project" value="InterPro"/>
</dbReference>
<evidence type="ECO:0000256" key="6">
    <source>
        <dbReference type="RuleBase" id="RU004003"/>
    </source>
</evidence>
<evidence type="ECO:0000313" key="9">
    <source>
        <dbReference type="EMBL" id="HGV96707.1"/>
    </source>
</evidence>
<proteinExistence type="inferred from homology"/>
<dbReference type="Pfam" id="PF11741">
    <property type="entry name" value="AMIN"/>
    <property type="match status" value="1"/>
</dbReference>
<comment type="caution">
    <text evidence="9">The sequence shown here is derived from an EMBL/GenBank/DDBJ whole genome shotgun (WGS) entry which is preliminary data.</text>
</comment>
<keyword evidence="4" id="KW-0472">Membrane</keyword>